<evidence type="ECO:0000313" key="4">
    <source>
        <dbReference type="EMBL" id="EJU05537.1"/>
    </source>
</evidence>
<dbReference type="SUPFAM" id="SSF51735">
    <property type="entry name" value="NAD(P)-binding Rossmann-fold domains"/>
    <property type="match status" value="1"/>
</dbReference>
<dbReference type="AlphaFoldDB" id="M5GEM4"/>
<dbReference type="Pfam" id="PF05368">
    <property type="entry name" value="NmrA"/>
    <property type="match status" value="1"/>
</dbReference>
<dbReference type="STRING" id="1858805.M5GEM4"/>
<gene>
    <name evidence="4" type="ORF">DACRYDRAFT_104023</name>
</gene>
<dbReference type="OrthoDB" id="300709at2759"/>
<proteinExistence type="inferred from homology"/>
<dbReference type="PANTHER" id="PTHR42748">
    <property type="entry name" value="NITROGEN METABOLITE REPRESSION PROTEIN NMRA FAMILY MEMBER"/>
    <property type="match status" value="1"/>
</dbReference>
<name>M5GEM4_DACPD</name>
<reference evidence="4 5" key="1">
    <citation type="journal article" date="2012" name="Science">
        <title>The Paleozoic origin of enzymatic lignin decomposition reconstructed from 31 fungal genomes.</title>
        <authorList>
            <person name="Floudas D."/>
            <person name="Binder M."/>
            <person name="Riley R."/>
            <person name="Barry K."/>
            <person name="Blanchette R.A."/>
            <person name="Henrissat B."/>
            <person name="Martinez A.T."/>
            <person name="Otillar R."/>
            <person name="Spatafora J.W."/>
            <person name="Yadav J.S."/>
            <person name="Aerts A."/>
            <person name="Benoit I."/>
            <person name="Boyd A."/>
            <person name="Carlson A."/>
            <person name="Copeland A."/>
            <person name="Coutinho P.M."/>
            <person name="de Vries R.P."/>
            <person name="Ferreira P."/>
            <person name="Findley K."/>
            <person name="Foster B."/>
            <person name="Gaskell J."/>
            <person name="Glotzer D."/>
            <person name="Gorecki P."/>
            <person name="Heitman J."/>
            <person name="Hesse C."/>
            <person name="Hori C."/>
            <person name="Igarashi K."/>
            <person name="Jurgens J.A."/>
            <person name="Kallen N."/>
            <person name="Kersten P."/>
            <person name="Kohler A."/>
            <person name="Kuees U."/>
            <person name="Kumar T.K.A."/>
            <person name="Kuo A."/>
            <person name="LaButti K."/>
            <person name="Larrondo L.F."/>
            <person name="Lindquist E."/>
            <person name="Ling A."/>
            <person name="Lombard V."/>
            <person name="Lucas S."/>
            <person name="Lundell T."/>
            <person name="Martin R."/>
            <person name="McLaughlin D.J."/>
            <person name="Morgenstern I."/>
            <person name="Morin E."/>
            <person name="Murat C."/>
            <person name="Nagy L.G."/>
            <person name="Nolan M."/>
            <person name="Ohm R.A."/>
            <person name="Patyshakuliyeva A."/>
            <person name="Rokas A."/>
            <person name="Ruiz-Duenas F.J."/>
            <person name="Sabat G."/>
            <person name="Salamov A."/>
            <person name="Samejima M."/>
            <person name="Schmutz J."/>
            <person name="Slot J.C."/>
            <person name="St John F."/>
            <person name="Stenlid J."/>
            <person name="Sun H."/>
            <person name="Sun S."/>
            <person name="Syed K."/>
            <person name="Tsang A."/>
            <person name="Wiebenga A."/>
            <person name="Young D."/>
            <person name="Pisabarro A."/>
            <person name="Eastwood D.C."/>
            <person name="Martin F."/>
            <person name="Cullen D."/>
            <person name="Grigoriev I.V."/>
            <person name="Hibbett D.S."/>
        </authorList>
    </citation>
    <scope>NUCLEOTIDE SEQUENCE [LARGE SCALE GENOMIC DNA]</scope>
    <source>
        <strain evidence="4 5">DJM-731 SS1</strain>
    </source>
</reference>
<protein>
    <submittedName>
        <fullName evidence="4">NADP-binding protein</fullName>
    </submittedName>
</protein>
<dbReference type="HOGENOM" id="CLU_007383_8_2_1"/>
<dbReference type="Proteomes" id="UP000030653">
    <property type="component" value="Unassembled WGS sequence"/>
</dbReference>
<dbReference type="GO" id="GO:0005634">
    <property type="term" value="C:nucleus"/>
    <property type="evidence" value="ECO:0007669"/>
    <property type="project" value="TreeGrafter"/>
</dbReference>
<accession>M5GEM4</accession>
<dbReference type="EMBL" id="JH795856">
    <property type="protein sequence ID" value="EJU05537.1"/>
    <property type="molecule type" value="Genomic_DNA"/>
</dbReference>
<comment type="similarity">
    <text evidence="1">Belongs to the NmrA-type oxidoreductase family.</text>
</comment>
<evidence type="ECO:0000313" key="5">
    <source>
        <dbReference type="Proteomes" id="UP000030653"/>
    </source>
</evidence>
<dbReference type="Gene3D" id="3.90.25.10">
    <property type="entry name" value="UDP-galactose 4-epimerase, domain 1"/>
    <property type="match status" value="1"/>
</dbReference>
<evidence type="ECO:0000256" key="1">
    <source>
        <dbReference type="ARBA" id="ARBA00006328"/>
    </source>
</evidence>
<evidence type="ECO:0000256" key="2">
    <source>
        <dbReference type="ARBA" id="ARBA00022857"/>
    </source>
</evidence>
<sequence length="299" mass="32732">MAQRLVVVTGGTGTQGGAVARALVTGGIYRVRAISRHPHSPASKELTEKGVEVVYATLEDRESLIQAFQGAYAVYGCTPFGHSTEEQQGKNIVDACKANHVSLLIWSSLPNAIETSGGRYRNMTHYDRKANVAEYIGKAEQPAITIYTGVFSDNLLNYGWIRQSDSGTWVINTPVGPDAAIPHTWIRGDLGPAVVAMINSWEEPTIREELREQQPIHVCSYRITGTQMAETVAKLTGQPAVFAGARSQERGELGEMFQYQDEGLLYPEGAIPPPLLAKLGVEFHKFEDYVLAEIAAKRD</sequence>
<feature type="domain" description="NmrA-like" evidence="3">
    <location>
        <begin position="4"/>
        <end position="242"/>
    </location>
</feature>
<dbReference type="GeneID" id="63682927"/>
<dbReference type="OMA" id="DACKANH"/>
<dbReference type="Gene3D" id="3.40.50.720">
    <property type="entry name" value="NAD(P)-binding Rossmann-like Domain"/>
    <property type="match status" value="1"/>
</dbReference>
<keyword evidence="2" id="KW-0521">NADP</keyword>
<keyword evidence="5" id="KW-1185">Reference proteome</keyword>
<evidence type="ECO:0000259" key="3">
    <source>
        <dbReference type="Pfam" id="PF05368"/>
    </source>
</evidence>
<dbReference type="InterPro" id="IPR008030">
    <property type="entry name" value="NmrA-like"/>
</dbReference>
<dbReference type="InterPro" id="IPR036291">
    <property type="entry name" value="NAD(P)-bd_dom_sf"/>
</dbReference>
<dbReference type="PANTHER" id="PTHR42748:SF7">
    <property type="entry name" value="NMRA LIKE REDOX SENSOR 1-RELATED"/>
    <property type="match status" value="1"/>
</dbReference>
<organism evidence="4 5">
    <name type="scientific">Dacryopinax primogenitus (strain DJM 731)</name>
    <name type="common">Brown rot fungus</name>
    <dbReference type="NCBI Taxonomy" id="1858805"/>
    <lineage>
        <taxon>Eukaryota</taxon>
        <taxon>Fungi</taxon>
        <taxon>Dikarya</taxon>
        <taxon>Basidiomycota</taxon>
        <taxon>Agaricomycotina</taxon>
        <taxon>Dacrymycetes</taxon>
        <taxon>Dacrymycetales</taxon>
        <taxon>Dacrymycetaceae</taxon>
        <taxon>Dacryopinax</taxon>
    </lineage>
</organism>
<dbReference type="RefSeq" id="XP_040632431.1">
    <property type="nucleotide sequence ID" value="XM_040767865.1"/>
</dbReference>
<dbReference type="InterPro" id="IPR051164">
    <property type="entry name" value="NmrA-like_oxidored"/>
</dbReference>